<evidence type="ECO:0000313" key="1">
    <source>
        <dbReference type="EMBL" id="CUN40915.1"/>
    </source>
</evidence>
<dbReference type="EMBL" id="CYZD01000001">
    <property type="protein sequence ID" value="CUN40915.1"/>
    <property type="molecule type" value="Genomic_DNA"/>
</dbReference>
<gene>
    <name evidence="1" type="ORF">ERS852394_00162</name>
</gene>
<reference evidence="1 2" key="1">
    <citation type="submission" date="2015-09" db="EMBL/GenBank/DDBJ databases">
        <authorList>
            <consortium name="Pathogen Informatics"/>
        </authorList>
    </citation>
    <scope>NUCLEOTIDE SEQUENCE [LARGE SCALE GENOMIC DNA]</scope>
    <source>
        <strain evidence="1 2">2789STDY5608837</strain>
    </source>
</reference>
<dbReference type="RefSeq" id="WP_055065439.1">
    <property type="nucleotide sequence ID" value="NZ_CYZD01000001.1"/>
</dbReference>
<evidence type="ECO:0000313" key="2">
    <source>
        <dbReference type="Proteomes" id="UP000095409"/>
    </source>
</evidence>
<dbReference type="AlphaFoldDB" id="A0A173WRD9"/>
<organism evidence="1 2">
    <name type="scientific">Blautia obeum</name>
    <dbReference type="NCBI Taxonomy" id="40520"/>
    <lineage>
        <taxon>Bacteria</taxon>
        <taxon>Bacillati</taxon>
        <taxon>Bacillota</taxon>
        <taxon>Clostridia</taxon>
        <taxon>Lachnospirales</taxon>
        <taxon>Lachnospiraceae</taxon>
        <taxon>Blautia</taxon>
    </lineage>
</organism>
<name>A0A173WRD9_9FIRM</name>
<sequence>MSDGMTLVQHEDGTFGAYDDTYDIAIHCKSKEEQERAIKHLKSTCWIPVSDMPNGCGYPVLLTVENKFGQREVCKAFTNYMKEGKQLFYTHEKEFCAELTSSRLSEHWKPIAWMPLPKCYKETE</sequence>
<protein>
    <recommendedName>
        <fullName evidence="3">DUF551 domain-containing protein</fullName>
    </recommendedName>
</protein>
<proteinExistence type="predicted"/>
<dbReference type="Proteomes" id="UP000095409">
    <property type="component" value="Unassembled WGS sequence"/>
</dbReference>
<accession>A0A173WRD9</accession>
<evidence type="ECO:0008006" key="3">
    <source>
        <dbReference type="Google" id="ProtNLM"/>
    </source>
</evidence>